<feature type="transmembrane region" description="Helical" evidence="5">
    <location>
        <begin position="402"/>
        <end position="422"/>
    </location>
</feature>
<dbReference type="Proteomes" id="UP000603641">
    <property type="component" value="Unassembled WGS sequence"/>
</dbReference>
<feature type="transmembrane region" description="Helical" evidence="5">
    <location>
        <begin position="69"/>
        <end position="89"/>
    </location>
</feature>
<dbReference type="Pfam" id="PF04932">
    <property type="entry name" value="Wzy_C"/>
    <property type="match status" value="1"/>
</dbReference>
<dbReference type="EMBL" id="JACSQM010000001">
    <property type="protein sequence ID" value="MBD7963157.1"/>
    <property type="molecule type" value="Genomic_DNA"/>
</dbReference>
<keyword evidence="7" id="KW-0436">Ligase</keyword>
<sequence>MLYSKAQKSILYQVFAAVLCSLFLGWLLTNDLFALDSIKVLLMTTFLLICMLIFVVFKPFIYSNTILENLLYLLIISSFFGPAVASVNVGPFSIFPYRLLFLIVLPLFFIKYFQKDGLTPWSRINVKTIVWFHIIWIFYAFTSLLWAKSLKAGIIDLIFLIIGISLILFVTFTYKKERHYVNLFYVWIFMFFLLLVFGLINNLTLIHFPVSRFYGIDTYQKSIPTSVFANENDFASFISISFFFGLALLNRSKNIWVKIGSACLLLFALYIMSLTSSRANYIAIILGLAFWFLFFTNRQVKRYIIVAGLFFTTLAIMIVPEKIYNGYNSVFNLIATLSNTSEGSSVNIRINLIKNSIIFISESLGWGIGSGNSEYYMKVFGTYPTHTIVNIHNWWIELMVNYGIFIFTGYLFLYLGLIFYIYKIFKEANGNNRMIAEALCTALIAFFLASISPSSQITLNYLWLLFAFAIGFVNYWRSYQRSTIQPIKWRKTNEGNVESNLDKI</sequence>
<feature type="transmembrane region" description="Helical" evidence="5">
    <location>
        <begin position="184"/>
        <end position="208"/>
    </location>
</feature>
<comment type="caution">
    <text evidence="7">The sequence shown here is derived from an EMBL/GenBank/DDBJ whole genome shotgun (WGS) entry which is preliminary data.</text>
</comment>
<feature type="transmembrane region" description="Helical" evidence="5">
    <location>
        <begin position="9"/>
        <end position="28"/>
    </location>
</feature>
<evidence type="ECO:0000256" key="3">
    <source>
        <dbReference type="ARBA" id="ARBA00022989"/>
    </source>
</evidence>
<evidence type="ECO:0000256" key="2">
    <source>
        <dbReference type="ARBA" id="ARBA00022692"/>
    </source>
</evidence>
<keyword evidence="4 5" id="KW-0472">Membrane</keyword>
<dbReference type="GO" id="GO:0016874">
    <property type="term" value="F:ligase activity"/>
    <property type="evidence" value="ECO:0007669"/>
    <property type="project" value="UniProtKB-KW"/>
</dbReference>
<feature type="transmembrane region" description="Helical" evidence="5">
    <location>
        <begin position="255"/>
        <end position="273"/>
    </location>
</feature>
<proteinExistence type="predicted"/>
<feature type="transmembrane region" description="Helical" evidence="5">
    <location>
        <begin position="457"/>
        <end position="476"/>
    </location>
</feature>
<feature type="transmembrane region" description="Helical" evidence="5">
    <location>
        <begin position="125"/>
        <end position="146"/>
    </location>
</feature>
<feature type="transmembrane region" description="Helical" evidence="5">
    <location>
        <begin position="234"/>
        <end position="250"/>
    </location>
</feature>
<keyword evidence="8" id="KW-1185">Reference proteome</keyword>
<keyword evidence="2 5" id="KW-0812">Transmembrane</keyword>
<comment type="subcellular location">
    <subcellularLocation>
        <location evidence="1">Membrane</location>
        <topology evidence="1">Multi-pass membrane protein</topology>
    </subcellularLocation>
</comment>
<feature type="domain" description="O-antigen ligase-related" evidence="6">
    <location>
        <begin position="264"/>
        <end position="409"/>
    </location>
</feature>
<feature type="transmembrane region" description="Helical" evidence="5">
    <location>
        <begin position="95"/>
        <end position="113"/>
    </location>
</feature>
<organism evidence="7 8">
    <name type="scientific">Fictibacillus norfolkensis</name>
    <dbReference type="NCBI Taxonomy" id="2762233"/>
    <lineage>
        <taxon>Bacteria</taxon>
        <taxon>Bacillati</taxon>
        <taxon>Bacillota</taxon>
        <taxon>Bacilli</taxon>
        <taxon>Bacillales</taxon>
        <taxon>Fictibacillaceae</taxon>
        <taxon>Fictibacillus</taxon>
    </lineage>
</organism>
<reference evidence="7 8" key="1">
    <citation type="submission" date="2020-08" db="EMBL/GenBank/DDBJ databases">
        <title>A Genomic Blueprint of the Chicken Gut Microbiome.</title>
        <authorList>
            <person name="Gilroy R."/>
            <person name="Ravi A."/>
            <person name="Getino M."/>
            <person name="Pursley I."/>
            <person name="Horton D.L."/>
            <person name="Alikhan N.-F."/>
            <person name="Baker D."/>
            <person name="Gharbi K."/>
            <person name="Hall N."/>
            <person name="Watson M."/>
            <person name="Adriaenssens E.M."/>
            <person name="Foster-Nyarko E."/>
            <person name="Jarju S."/>
            <person name="Secka A."/>
            <person name="Antonio M."/>
            <person name="Oren A."/>
            <person name="Chaudhuri R."/>
            <person name="La Ragione R.M."/>
            <person name="Hildebrand F."/>
            <person name="Pallen M.J."/>
        </authorList>
    </citation>
    <scope>NUCLEOTIDE SEQUENCE [LARGE SCALE GENOMIC DNA]</scope>
    <source>
        <strain evidence="7 8">Sa2CUA10</strain>
    </source>
</reference>
<dbReference type="RefSeq" id="WP_191752544.1">
    <property type="nucleotide sequence ID" value="NZ_JACSQM010000001.1"/>
</dbReference>
<evidence type="ECO:0000256" key="4">
    <source>
        <dbReference type="ARBA" id="ARBA00023136"/>
    </source>
</evidence>
<feature type="transmembrane region" description="Helical" evidence="5">
    <location>
        <begin position="152"/>
        <end position="172"/>
    </location>
</feature>
<feature type="transmembrane region" description="Helical" evidence="5">
    <location>
        <begin position="279"/>
        <end position="296"/>
    </location>
</feature>
<evidence type="ECO:0000256" key="1">
    <source>
        <dbReference type="ARBA" id="ARBA00004141"/>
    </source>
</evidence>
<dbReference type="InterPro" id="IPR051533">
    <property type="entry name" value="WaaL-like"/>
</dbReference>
<accession>A0ABR8SI35</accession>
<gene>
    <name evidence="7" type="ORF">H9648_03745</name>
</gene>
<evidence type="ECO:0000259" key="6">
    <source>
        <dbReference type="Pfam" id="PF04932"/>
    </source>
</evidence>
<feature type="transmembrane region" description="Helical" evidence="5">
    <location>
        <begin position="434"/>
        <end position="451"/>
    </location>
</feature>
<keyword evidence="3 5" id="KW-1133">Transmembrane helix</keyword>
<dbReference type="PANTHER" id="PTHR37422:SF23">
    <property type="entry name" value="TEICHURONIC ACID BIOSYNTHESIS PROTEIN TUAE"/>
    <property type="match status" value="1"/>
</dbReference>
<feature type="transmembrane region" description="Helical" evidence="5">
    <location>
        <begin position="303"/>
        <end position="320"/>
    </location>
</feature>
<dbReference type="InterPro" id="IPR007016">
    <property type="entry name" value="O-antigen_ligase-rel_domated"/>
</dbReference>
<protein>
    <submittedName>
        <fullName evidence="7">O-antigen ligase family protein</fullName>
    </submittedName>
</protein>
<name>A0ABR8SI35_9BACL</name>
<evidence type="ECO:0000313" key="7">
    <source>
        <dbReference type="EMBL" id="MBD7963157.1"/>
    </source>
</evidence>
<evidence type="ECO:0000313" key="8">
    <source>
        <dbReference type="Proteomes" id="UP000603641"/>
    </source>
</evidence>
<evidence type="ECO:0000256" key="5">
    <source>
        <dbReference type="SAM" id="Phobius"/>
    </source>
</evidence>
<feature type="transmembrane region" description="Helical" evidence="5">
    <location>
        <begin position="40"/>
        <end position="57"/>
    </location>
</feature>
<dbReference type="PANTHER" id="PTHR37422">
    <property type="entry name" value="TEICHURONIC ACID BIOSYNTHESIS PROTEIN TUAE"/>
    <property type="match status" value="1"/>
</dbReference>